<evidence type="ECO:0000256" key="1">
    <source>
        <dbReference type="SAM" id="MobiDB-lite"/>
    </source>
</evidence>
<name>A0A1E5VFT1_9POAL</name>
<dbReference type="STRING" id="888268.A0A1E5VFT1"/>
<comment type="caution">
    <text evidence="2">The sequence shown here is derived from an EMBL/GenBank/DDBJ whole genome shotgun (WGS) entry which is preliminary data.</text>
</comment>
<dbReference type="Gene3D" id="1.25.10.10">
    <property type="entry name" value="Leucine-rich Repeat Variant"/>
    <property type="match status" value="1"/>
</dbReference>
<dbReference type="EMBL" id="LWDX02041008">
    <property type="protein sequence ID" value="OEL23998.1"/>
    <property type="molecule type" value="Genomic_DNA"/>
</dbReference>
<accession>A0A1E5VFT1</accession>
<dbReference type="InterPro" id="IPR016024">
    <property type="entry name" value="ARM-type_fold"/>
</dbReference>
<gene>
    <name evidence="2" type="ORF">BAE44_0014984</name>
</gene>
<dbReference type="Proteomes" id="UP000095767">
    <property type="component" value="Unassembled WGS sequence"/>
</dbReference>
<reference evidence="2 3" key="1">
    <citation type="submission" date="2016-09" db="EMBL/GenBank/DDBJ databases">
        <title>The draft genome of Dichanthelium oligosanthes: A C3 panicoid grass species.</title>
        <authorList>
            <person name="Studer A.J."/>
            <person name="Schnable J.C."/>
            <person name="Brutnell T.P."/>
        </authorList>
    </citation>
    <scope>NUCLEOTIDE SEQUENCE [LARGE SCALE GENOMIC DNA]</scope>
    <source>
        <strain evidence="3">cv. Kellogg 1175</strain>
        <tissue evidence="2">Leaf</tissue>
    </source>
</reference>
<evidence type="ECO:0000313" key="2">
    <source>
        <dbReference type="EMBL" id="OEL23998.1"/>
    </source>
</evidence>
<protein>
    <submittedName>
        <fullName evidence="2">Uncharacterized protein</fullName>
    </submittedName>
</protein>
<organism evidence="2 3">
    <name type="scientific">Dichanthelium oligosanthes</name>
    <dbReference type="NCBI Taxonomy" id="888268"/>
    <lineage>
        <taxon>Eukaryota</taxon>
        <taxon>Viridiplantae</taxon>
        <taxon>Streptophyta</taxon>
        <taxon>Embryophyta</taxon>
        <taxon>Tracheophyta</taxon>
        <taxon>Spermatophyta</taxon>
        <taxon>Magnoliopsida</taxon>
        <taxon>Liliopsida</taxon>
        <taxon>Poales</taxon>
        <taxon>Poaceae</taxon>
        <taxon>PACMAD clade</taxon>
        <taxon>Panicoideae</taxon>
        <taxon>Panicodae</taxon>
        <taxon>Paniceae</taxon>
        <taxon>Dichantheliinae</taxon>
        <taxon>Dichanthelium</taxon>
    </lineage>
</organism>
<proteinExistence type="predicted"/>
<dbReference type="PANTHER" id="PTHR33115:SF72">
    <property type="match status" value="1"/>
</dbReference>
<sequence length="486" mass="54275">MPISNKLCTVFSNDDIAIEITEKSLQVVSKLVSGTDETSKNIRQEICNNELEEKRIRPILCYDQRYNRLKVPAIKILTKLALDNTTKDIVGDETIVNFINFLMGLFFSGHNHNESHLRKTAGKALALLAMDSTTYCAKIMNFNTGTFPSVVWQLSAMLFFDNRSYRTAAAQLLRQFCVNCHDDQTRERLASDKSILCEVLKVICNVDQEVNAEDSAEPQRNPSRGQAILQSCFPFIHTSSLASTRNQDAPRYLVDNGRNQRAIPATSSPAHRRNQNEGGGNTRQNLPRGSRNETEDGHNQGTAQKIPWILRFFSAAIYGDKHNKDIRGDNPAAAPIEPGRRKTLAAFLALAVEMCDKLIGSTGLDAAVAGLPLTEAEFVEALKEIIEMCNKTSVVLLKGRRPSVDYLVIIKSVTKFCTWVMRTKPGYVRYFQEKNVAQKLKDALEAMRGLELALLLTCKADENEMADYETLSSIVEDARTLMLSAT</sequence>
<keyword evidence="3" id="KW-1185">Reference proteome</keyword>
<feature type="region of interest" description="Disordered" evidence="1">
    <location>
        <begin position="254"/>
        <end position="301"/>
    </location>
</feature>
<dbReference type="AlphaFoldDB" id="A0A1E5VFT1"/>
<dbReference type="OrthoDB" id="685628at2759"/>
<evidence type="ECO:0000313" key="3">
    <source>
        <dbReference type="Proteomes" id="UP000095767"/>
    </source>
</evidence>
<dbReference type="PANTHER" id="PTHR33115">
    <property type="entry name" value="ARM REPEAT SUPERFAMILY PROTEIN"/>
    <property type="match status" value="1"/>
</dbReference>
<dbReference type="InterPro" id="IPR011989">
    <property type="entry name" value="ARM-like"/>
</dbReference>
<dbReference type="SUPFAM" id="SSF48371">
    <property type="entry name" value="ARM repeat"/>
    <property type="match status" value="1"/>
</dbReference>